<evidence type="ECO:0000256" key="1">
    <source>
        <dbReference type="SAM" id="Phobius"/>
    </source>
</evidence>
<keyword evidence="1" id="KW-1133">Transmembrane helix</keyword>
<keyword evidence="1" id="KW-0812">Transmembrane</keyword>
<feature type="transmembrane region" description="Helical" evidence="1">
    <location>
        <begin position="69"/>
        <end position="92"/>
    </location>
</feature>
<dbReference type="EMBL" id="JBHSCZ010000002">
    <property type="protein sequence ID" value="MFC4263450.1"/>
    <property type="molecule type" value="Genomic_DNA"/>
</dbReference>
<proteinExistence type="predicted"/>
<dbReference type="RefSeq" id="WP_379710020.1">
    <property type="nucleotide sequence ID" value="NZ_JBHSCZ010000002.1"/>
</dbReference>
<name>A0ABV8QT59_9BACT</name>
<keyword evidence="3" id="KW-1185">Reference proteome</keyword>
<feature type="transmembrane region" description="Helical" evidence="1">
    <location>
        <begin position="149"/>
        <end position="171"/>
    </location>
</feature>
<sequence>MKKLLSIEWLKLKHYGAFKVLAIFFVVGVILTNYLVYIFNKNVIGKSEGAQMLSFSPYSFNNTWQTTSYATGFLIILPAMLLIIIITNEYTFKTNRQNIIDGWSRHEFISVKLVLALLFAVVSTILVILTALGFGFASGTSFGLNGVSHVGFFFLKALTYCLFAVLISVIIKKTGFAIGLYMIYVVLENFVSQMLDIGSIKLKKDTGADLGSVGDYLPLNASDGLLTFPENPLKTMAKSVLPTDYTWLVVAFAIFYIVLFVVWSRKKYTNADL</sequence>
<evidence type="ECO:0000313" key="2">
    <source>
        <dbReference type="EMBL" id="MFC4263450.1"/>
    </source>
</evidence>
<feature type="transmembrane region" description="Helical" evidence="1">
    <location>
        <begin position="20"/>
        <end position="39"/>
    </location>
</feature>
<dbReference type="Pfam" id="PF12730">
    <property type="entry name" value="ABC2_membrane_4"/>
    <property type="match status" value="1"/>
</dbReference>
<comment type="caution">
    <text evidence="2">The sequence shown here is derived from an EMBL/GenBank/DDBJ whole genome shotgun (WGS) entry which is preliminary data.</text>
</comment>
<feature type="transmembrane region" description="Helical" evidence="1">
    <location>
        <begin position="113"/>
        <end position="137"/>
    </location>
</feature>
<organism evidence="2 3">
    <name type="scientific">Ferruginibacter yonginensis</name>
    <dbReference type="NCBI Taxonomy" id="1310416"/>
    <lineage>
        <taxon>Bacteria</taxon>
        <taxon>Pseudomonadati</taxon>
        <taxon>Bacteroidota</taxon>
        <taxon>Chitinophagia</taxon>
        <taxon>Chitinophagales</taxon>
        <taxon>Chitinophagaceae</taxon>
        <taxon>Ferruginibacter</taxon>
    </lineage>
</organism>
<feature type="transmembrane region" description="Helical" evidence="1">
    <location>
        <begin position="178"/>
        <end position="195"/>
    </location>
</feature>
<feature type="transmembrane region" description="Helical" evidence="1">
    <location>
        <begin position="245"/>
        <end position="263"/>
    </location>
</feature>
<evidence type="ECO:0000313" key="3">
    <source>
        <dbReference type="Proteomes" id="UP001595907"/>
    </source>
</evidence>
<protein>
    <submittedName>
        <fullName evidence="2">ABC transporter permease</fullName>
    </submittedName>
</protein>
<gene>
    <name evidence="2" type="ORF">ACFOWM_11200</name>
</gene>
<dbReference type="Proteomes" id="UP001595907">
    <property type="component" value="Unassembled WGS sequence"/>
</dbReference>
<reference evidence="3" key="1">
    <citation type="journal article" date="2019" name="Int. J. Syst. Evol. Microbiol.">
        <title>The Global Catalogue of Microorganisms (GCM) 10K type strain sequencing project: providing services to taxonomists for standard genome sequencing and annotation.</title>
        <authorList>
            <consortium name="The Broad Institute Genomics Platform"/>
            <consortium name="The Broad Institute Genome Sequencing Center for Infectious Disease"/>
            <person name="Wu L."/>
            <person name="Ma J."/>
        </authorList>
    </citation>
    <scope>NUCLEOTIDE SEQUENCE [LARGE SCALE GENOMIC DNA]</scope>
    <source>
        <strain evidence="3">CECT 8289</strain>
    </source>
</reference>
<accession>A0ABV8QT59</accession>
<keyword evidence="1" id="KW-0472">Membrane</keyword>